<dbReference type="InterPro" id="IPR044645">
    <property type="entry name" value="DG1/EMB2279-like"/>
</dbReference>
<accession>A0A067KFF8</accession>
<keyword evidence="1" id="KW-0677">Repeat</keyword>
<evidence type="ECO:0000313" key="4">
    <source>
        <dbReference type="EMBL" id="KDP34857.1"/>
    </source>
</evidence>
<reference evidence="4 5" key="1">
    <citation type="journal article" date="2014" name="PLoS ONE">
        <title>Global Analysis of Gene Expression Profiles in Physic Nut (Jatropha curcas L.) Seedlings Exposed to Salt Stress.</title>
        <authorList>
            <person name="Zhang L."/>
            <person name="Zhang C."/>
            <person name="Wu P."/>
            <person name="Chen Y."/>
            <person name="Li M."/>
            <person name="Jiang H."/>
            <person name="Wu G."/>
        </authorList>
    </citation>
    <scope>NUCLEOTIDE SEQUENCE [LARGE SCALE GENOMIC DNA]</scope>
    <source>
        <strain evidence="5">cv. GZQX0401</strain>
        <tissue evidence="4">Young leaves</tissue>
    </source>
</reference>
<proteinExistence type="predicted"/>
<feature type="repeat" description="PPR" evidence="2">
    <location>
        <begin position="635"/>
        <end position="669"/>
    </location>
</feature>
<evidence type="ECO:0000256" key="1">
    <source>
        <dbReference type="ARBA" id="ARBA00022737"/>
    </source>
</evidence>
<feature type="repeat" description="PPR" evidence="2">
    <location>
        <begin position="415"/>
        <end position="449"/>
    </location>
</feature>
<dbReference type="GO" id="GO:0009507">
    <property type="term" value="C:chloroplast"/>
    <property type="evidence" value="ECO:0007669"/>
    <property type="project" value="TreeGrafter"/>
</dbReference>
<dbReference type="Gene3D" id="1.25.40.10">
    <property type="entry name" value="Tetratricopeptide repeat domain"/>
    <property type="match status" value="3"/>
</dbReference>
<dbReference type="PANTHER" id="PTHR46935:SF1">
    <property type="entry name" value="OS01G0674700 PROTEIN"/>
    <property type="match status" value="1"/>
</dbReference>
<dbReference type="Pfam" id="PF13041">
    <property type="entry name" value="PPR_2"/>
    <property type="match status" value="1"/>
</dbReference>
<dbReference type="EMBL" id="KK914502">
    <property type="protein sequence ID" value="KDP34857.1"/>
    <property type="molecule type" value="Genomic_DNA"/>
</dbReference>
<dbReference type="Pfam" id="PF13812">
    <property type="entry name" value="PPR_3"/>
    <property type="match status" value="1"/>
</dbReference>
<dbReference type="NCBIfam" id="TIGR00756">
    <property type="entry name" value="PPR"/>
    <property type="match status" value="4"/>
</dbReference>
<sequence>MVEQEFVFKPSFDEYLKVMESVKTGQEKKELRKFSGSKLKEDTRGRNERYNRSADGENKSKENGGIDQNDMINDELDNKERGIRESSVKLPGKESSGGTYVKRKVRGVTGEVQRLNYQTRRMHTQLEDFHQGKGKKTQSLQESRMMGVVESRKSPIGNEEEFSYGKNLPKFFQRKNTEREEHGARENRMRFVSNHVRIDRDNDEEIVRKRGFLIRSNSRVPDNGSDKDLEVERSAFRSFEEGEVAIARPRTSRMEMEERIQKLAKCLNGADIDMPEWMFSKMMRSARIKYTDHTILRIIQILGKLGNWRRVLQVIEWLQMRERFKSYRLRDVYTTALYVLGKAQRPVEALNVFHAMQQQMSSYPDLVAYRSIAVTLGQAGRMEQLFDVIENMRSPPKKKFKMAAFHKWDPRLEPDVIVYNAVLNACVQRKQWEGAFWVLQQLKQQGLQPSTATYGLIMEVMHACGKYNLVHEFFMKVQKSSIPNALVYRVLVKTLWKEGRIDEAVLAVETMERRGIVGSAALYYDLARCLCGAGRCQEALHQVEKICKVANKPLVVTYTGLIQACLDSGNIQNAVYIFNQMKHVCSPNLVTCNIMLKAYLEHGLFEEAKDLFHKMSEDSNYIKSKADYKVKIMPDIYTFNTMLDACIAEKNWDDFEYFYGRMLHNGYHFNVKRHLRMVLNASGAGKGEAVEMTWKHLAQAGRTPPPTLVKERFCIMLKKGNCDSALACITNNAIEESPAFSETAWLNLLEENAQQIRRDTLVQLMDEVSILVHRSSPPNPILQTLLTSCNNFLEAPIKVPEDNHKEIVCTVQS</sequence>
<dbReference type="SUPFAM" id="SSF48452">
    <property type="entry name" value="TPR-like"/>
    <property type="match status" value="1"/>
</dbReference>
<dbReference type="PANTHER" id="PTHR46935">
    <property type="entry name" value="OS01G0674700 PROTEIN"/>
    <property type="match status" value="1"/>
</dbReference>
<dbReference type="PROSITE" id="PS51375">
    <property type="entry name" value="PPR"/>
    <property type="match status" value="4"/>
</dbReference>
<feature type="region of interest" description="Disordered" evidence="3">
    <location>
        <begin position="25"/>
        <end position="99"/>
    </location>
</feature>
<evidence type="ECO:0000256" key="3">
    <source>
        <dbReference type="SAM" id="MobiDB-lite"/>
    </source>
</evidence>
<organism evidence="4 5">
    <name type="scientific">Jatropha curcas</name>
    <name type="common">Barbados nut</name>
    <dbReference type="NCBI Taxonomy" id="180498"/>
    <lineage>
        <taxon>Eukaryota</taxon>
        <taxon>Viridiplantae</taxon>
        <taxon>Streptophyta</taxon>
        <taxon>Embryophyta</taxon>
        <taxon>Tracheophyta</taxon>
        <taxon>Spermatophyta</taxon>
        <taxon>Magnoliopsida</taxon>
        <taxon>eudicotyledons</taxon>
        <taxon>Gunneridae</taxon>
        <taxon>Pentapetalae</taxon>
        <taxon>rosids</taxon>
        <taxon>fabids</taxon>
        <taxon>Malpighiales</taxon>
        <taxon>Euphorbiaceae</taxon>
        <taxon>Crotonoideae</taxon>
        <taxon>Jatropheae</taxon>
        <taxon>Jatropha</taxon>
    </lineage>
</organism>
<gene>
    <name evidence="4" type="ORF">JCGZ_09145</name>
</gene>
<evidence type="ECO:0000256" key="2">
    <source>
        <dbReference type="PROSITE-ProRule" id="PRU00708"/>
    </source>
</evidence>
<evidence type="ECO:0008006" key="6">
    <source>
        <dbReference type="Google" id="ProtNLM"/>
    </source>
</evidence>
<dbReference type="Pfam" id="PF01535">
    <property type="entry name" value="PPR"/>
    <property type="match status" value="1"/>
</dbReference>
<feature type="region of interest" description="Disordered" evidence="3">
    <location>
        <begin position="128"/>
        <end position="162"/>
    </location>
</feature>
<dbReference type="InterPro" id="IPR011990">
    <property type="entry name" value="TPR-like_helical_dom_sf"/>
</dbReference>
<feature type="repeat" description="PPR" evidence="2">
    <location>
        <begin position="484"/>
        <end position="518"/>
    </location>
</feature>
<feature type="repeat" description="PPR" evidence="2">
    <location>
        <begin position="588"/>
        <end position="618"/>
    </location>
</feature>
<dbReference type="OrthoDB" id="1909155at2759"/>
<dbReference type="AlphaFoldDB" id="A0A067KFF8"/>
<dbReference type="InterPro" id="IPR002885">
    <property type="entry name" value="PPR_rpt"/>
</dbReference>
<dbReference type="Proteomes" id="UP000027138">
    <property type="component" value="Unassembled WGS sequence"/>
</dbReference>
<protein>
    <recommendedName>
        <fullName evidence="6">Pentacotripeptide-repeat region of PRORP domain-containing protein</fullName>
    </recommendedName>
</protein>
<feature type="compositionally biased region" description="Basic and acidic residues" evidence="3">
    <location>
        <begin position="25"/>
        <end position="64"/>
    </location>
</feature>
<dbReference type="GO" id="GO:0009658">
    <property type="term" value="P:chloroplast organization"/>
    <property type="evidence" value="ECO:0007669"/>
    <property type="project" value="InterPro"/>
</dbReference>
<name>A0A067KFF8_JATCU</name>
<evidence type="ECO:0000313" key="5">
    <source>
        <dbReference type="Proteomes" id="UP000027138"/>
    </source>
</evidence>
<dbReference type="FunFam" id="1.25.40.10:FF:001393">
    <property type="entry name" value="Pentatricopeptide repeat-containing protein chloroplastic"/>
    <property type="match status" value="1"/>
</dbReference>
<feature type="compositionally biased region" description="Basic and acidic residues" evidence="3">
    <location>
        <begin position="76"/>
        <end position="87"/>
    </location>
</feature>
<dbReference type="STRING" id="180498.A0A067KFF8"/>
<dbReference type="FunFam" id="1.25.40.10:FF:000363">
    <property type="entry name" value="Pentatricopeptide repeat-containing protein"/>
    <property type="match status" value="1"/>
</dbReference>
<keyword evidence="5" id="KW-1185">Reference proteome</keyword>